<dbReference type="SUPFAM" id="SSF52317">
    <property type="entry name" value="Class I glutamine amidotransferase-like"/>
    <property type="match status" value="1"/>
</dbReference>
<dbReference type="GO" id="GO:0004359">
    <property type="term" value="F:glutaminase activity"/>
    <property type="evidence" value="ECO:0007669"/>
    <property type="project" value="UniProtKB-EC"/>
</dbReference>
<protein>
    <recommendedName>
        <fullName evidence="12">Imidazole glycerol phosphate synthase subunit HisH</fullName>
        <ecNumber evidence="12">4.3.2.10</ecNumber>
    </recommendedName>
    <alternativeName>
        <fullName evidence="12">IGP synthase glutaminase subunit</fullName>
        <ecNumber evidence="12">3.5.1.2</ecNumber>
    </alternativeName>
    <alternativeName>
        <fullName evidence="12">IGP synthase subunit HisH</fullName>
    </alternativeName>
    <alternativeName>
        <fullName evidence="12">ImGP synthase subunit HisH</fullName>
        <shortName evidence="12">IGPS subunit HisH</shortName>
    </alternativeName>
</protein>
<feature type="active site" description="Nucleophile" evidence="12 13">
    <location>
        <position position="76"/>
    </location>
</feature>
<evidence type="ECO:0000313" key="16">
    <source>
        <dbReference type="Proteomes" id="UP000009011"/>
    </source>
</evidence>
<keyword evidence="6 12" id="KW-0378">Hydrolase</keyword>
<keyword evidence="9 12" id="KW-0456">Lyase</keyword>
<dbReference type="EC" id="4.3.2.10" evidence="12"/>
<comment type="subcellular location">
    <subcellularLocation>
        <location evidence="1 12">Cytoplasm</location>
    </subcellularLocation>
</comment>
<comment type="catalytic activity">
    <reaction evidence="11 12">
        <text>L-glutamine + H2O = L-glutamate + NH4(+)</text>
        <dbReference type="Rhea" id="RHEA:15889"/>
        <dbReference type="ChEBI" id="CHEBI:15377"/>
        <dbReference type="ChEBI" id="CHEBI:28938"/>
        <dbReference type="ChEBI" id="CHEBI:29985"/>
        <dbReference type="ChEBI" id="CHEBI:58359"/>
        <dbReference type="EC" id="3.5.1.2"/>
    </reaction>
</comment>
<name>I7A825_MELRP</name>
<proteinExistence type="inferred from homology"/>
<sequence>MIALIDYGAGNIQSVKNALDDLNVVYTVTNRESDILKCDKIIFPGVGEASFAIRKLHLLNLFTMLRITKKPLLGICLGMQLLTAKSKEGDVCCLSVLNTTTEMFEPSKVKVPHMGWNRVEVIKDSPLFDGIENNSYFYFAHSYYVPQNENTITVSDYGVRFSAAIAKDNFYGVQFHPEKSGPKGIQILKNFIEKC</sequence>
<evidence type="ECO:0000256" key="12">
    <source>
        <dbReference type="HAMAP-Rule" id="MF_00278"/>
    </source>
</evidence>
<dbReference type="Pfam" id="PF00117">
    <property type="entry name" value="GATase"/>
    <property type="match status" value="1"/>
</dbReference>
<dbReference type="InterPro" id="IPR017926">
    <property type="entry name" value="GATASE"/>
</dbReference>
<reference evidence="15 16" key="1">
    <citation type="journal article" date="2013" name="PLoS ONE">
        <title>Genomic analysis of Melioribacter roseus, facultatively anaerobic organotrophic bacterium representing a novel deep lineage within Bacteriodetes/Chlorobi group.</title>
        <authorList>
            <person name="Kadnikov V.V."/>
            <person name="Mardanov A.V."/>
            <person name="Podosokorskaya O.A."/>
            <person name="Gavrilov S.N."/>
            <person name="Kublanov I.V."/>
            <person name="Beletsky A.V."/>
            <person name="Bonch-Osmolovskaya E.A."/>
            <person name="Ravin N.V."/>
        </authorList>
    </citation>
    <scope>NUCLEOTIDE SEQUENCE [LARGE SCALE GENOMIC DNA]</scope>
    <source>
        <strain evidence="16">JCM 17771 / P3M-2</strain>
    </source>
</reference>
<dbReference type="OrthoDB" id="9807137at2"/>
<feature type="active site" evidence="12 13">
    <location>
        <position position="176"/>
    </location>
</feature>
<dbReference type="GO" id="GO:0000107">
    <property type="term" value="F:imidazoleglycerol-phosphate synthase activity"/>
    <property type="evidence" value="ECO:0007669"/>
    <property type="project" value="UniProtKB-UniRule"/>
</dbReference>
<dbReference type="KEGG" id="mro:MROS_2791"/>
<evidence type="ECO:0000256" key="8">
    <source>
        <dbReference type="ARBA" id="ARBA00023102"/>
    </source>
</evidence>
<dbReference type="CDD" id="cd01748">
    <property type="entry name" value="GATase1_IGP_Synthase"/>
    <property type="match status" value="1"/>
</dbReference>
<evidence type="ECO:0000256" key="5">
    <source>
        <dbReference type="ARBA" id="ARBA00022605"/>
    </source>
</evidence>
<evidence type="ECO:0000259" key="14">
    <source>
        <dbReference type="Pfam" id="PF00117"/>
    </source>
</evidence>
<keyword evidence="16" id="KW-1185">Reference proteome</keyword>
<accession>I7A825</accession>
<gene>
    <name evidence="12" type="primary">hisH</name>
    <name evidence="15" type="ordered locus">MROS_2791</name>
</gene>
<comment type="subunit">
    <text evidence="3 12">Heterodimer of HisH and HisF.</text>
</comment>
<dbReference type="Proteomes" id="UP000009011">
    <property type="component" value="Chromosome"/>
</dbReference>
<dbReference type="AlphaFoldDB" id="I7A825"/>
<evidence type="ECO:0000256" key="7">
    <source>
        <dbReference type="ARBA" id="ARBA00022962"/>
    </source>
</evidence>
<dbReference type="PATRIC" id="fig|1191523.3.peg.2928"/>
<dbReference type="NCBIfam" id="TIGR01855">
    <property type="entry name" value="IMP_synth_hisH"/>
    <property type="match status" value="1"/>
</dbReference>
<dbReference type="HAMAP" id="MF_00278">
    <property type="entry name" value="HisH"/>
    <property type="match status" value="1"/>
</dbReference>
<organism evidence="15 16">
    <name type="scientific">Melioribacter roseus (strain DSM 23840 / JCM 17771 / VKM B-2668 / P3M-2)</name>
    <dbReference type="NCBI Taxonomy" id="1191523"/>
    <lineage>
        <taxon>Bacteria</taxon>
        <taxon>Pseudomonadati</taxon>
        <taxon>Ignavibacteriota</taxon>
        <taxon>Ignavibacteria</taxon>
        <taxon>Ignavibacteriales</taxon>
        <taxon>Melioribacteraceae</taxon>
        <taxon>Melioribacter</taxon>
    </lineage>
</organism>
<dbReference type="InterPro" id="IPR010139">
    <property type="entry name" value="Imidazole-glycPsynth_HisH"/>
</dbReference>
<comment type="function">
    <text evidence="12">IGPS catalyzes the conversion of PRFAR and glutamine to IGP, AICAR and glutamate. The HisH subunit catalyzes the hydrolysis of glutamine to glutamate and ammonia as part of the synthesis of IGP and AICAR. The resulting ammonia molecule is channeled to the active site of HisF.</text>
</comment>
<evidence type="ECO:0000256" key="10">
    <source>
        <dbReference type="ARBA" id="ARBA00047838"/>
    </source>
</evidence>
<dbReference type="InterPro" id="IPR029062">
    <property type="entry name" value="Class_I_gatase-like"/>
</dbReference>
<evidence type="ECO:0000313" key="15">
    <source>
        <dbReference type="EMBL" id="AFN76021.1"/>
    </source>
</evidence>
<dbReference type="EC" id="3.5.1.2" evidence="12"/>
<evidence type="ECO:0000256" key="2">
    <source>
        <dbReference type="ARBA" id="ARBA00005091"/>
    </source>
</evidence>
<dbReference type="PROSITE" id="PS51273">
    <property type="entry name" value="GATASE_TYPE_1"/>
    <property type="match status" value="1"/>
</dbReference>
<keyword evidence="5 12" id="KW-0028">Amino-acid biosynthesis</keyword>
<evidence type="ECO:0000256" key="3">
    <source>
        <dbReference type="ARBA" id="ARBA00011152"/>
    </source>
</evidence>
<dbReference type="PIRSF" id="PIRSF000495">
    <property type="entry name" value="Amidotransf_hisH"/>
    <property type="match status" value="1"/>
</dbReference>
<dbReference type="STRING" id="1191523.MROS_2791"/>
<dbReference type="Gene3D" id="3.40.50.880">
    <property type="match status" value="1"/>
</dbReference>
<dbReference type="eggNOG" id="COG0118">
    <property type="taxonomic scope" value="Bacteria"/>
</dbReference>
<dbReference type="GO" id="GO:0000105">
    <property type="term" value="P:L-histidine biosynthetic process"/>
    <property type="evidence" value="ECO:0007669"/>
    <property type="project" value="UniProtKB-UniRule"/>
</dbReference>
<evidence type="ECO:0000256" key="13">
    <source>
        <dbReference type="PIRSR" id="PIRSR000495-1"/>
    </source>
</evidence>
<comment type="pathway">
    <text evidence="2 12">Amino-acid biosynthesis; L-histidine biosynthesis; L-histidine from 5-phospho-alpha-D-ribose 1-diphosphate: step 5/9.</text>
</comment>
<evidence type="ECO:0000256" key="6">
    <source>
        <dbReference type="ARBA" id="ARBA00022801"/>
    </source>
</evidence>
<keyword evidence="4 12" id="KW-0963">Cytoplasm</keyword>
<dbReference type="RefSeq" id="WP_014857451.1">
    <property type="nucleotide sequence ID" value="NC_018178.1"/>
</dbReference>
<evidence type="ECO:0000256" key="4">
    <source>
        <dbReference type="ARBA" id="ARBA00022490"/>
    </source>
</evidence>
<keyword evidence="8 12" id="KW-0368">Histidine biosynthesis</keyword>
<comment type="catalytic activity">
    <reaction evidence="10 12">
        <text>5-[(5-phospho-1-deoxy-D-ribulos-1-ylimino)methylamino]-1-(5-phospho-beta-D-ribosyl)imidazole-4-carboxamide + L-glutamine = D-erythro-1-(imidazol-4-yl)glycerol 3-phosphate + 5-amino-1-(5-phospho-beta-D-ribosyl)imidazole-4-carboxamide + L-glutamate + H(+)</text>
        <dbReference type="Rhea" id="RHEA:24793"/>
        <dbReference type="ChEBI" id="CHEBI:15378"/>
        <dbReference type="ChEBI" id="CHEBI:29985"/>
        <dbReference type="ChEBI" id="CHEBI:58278"/>
        <dbReference type="ChEBI" id="CHEBI:58359"/>
        <dbReference type="ChEBI" id="CHEBI:58475"/>
        <dbReference type="ChEBI" id="CHEBI:58525"/>
        <dbReference type="EC" id="4.3.2.10"/>
    </reaction>
</comment>
<dbReference type="GO" id="GO:0005737">
    <property type="term" value="C:cytoplasm"/>
    <property type="evidence" value="ECO:0007669"/>
    <property type="project" value="UniProtKB-SubCell"/>
</dbReference>
<dbReference type="EMBL" id="CP003557">
    <property type="protein sequence ID" value="AFN76021.1"/>
    <property type="molecule type" value="Genomic_DNA"/>
</dbReference>
<keyword evidence="15" id="KW-0808">Transferase</keyword>
<feature type="active site" evidence="12 13">
    <location>
        <position position="178"/>
    </location>
</feature>
<dbReference type="PANTHER" id="PTHR42701">
    <property type="entry name" value="IMIDAZOLE GLYCEROL PHOSPHATE SYNTHASE SUBUNIT HISH"/>
    <property type="match status" value="1"/>
</dbReference>
<dbReference type="HOGENOM" id="CLU_071837_0_0_10"/>
<feature type="domain" description="Glutamine amidotransferase" evidence="14">
    <location>
        <begin position="4"/>
        <end position="194"/>
    </location>
</feature>
<keyword evidence="7 12" id="KW-0315">Glutamine amidotransferase</keyword>
<dbReference type="FunFam" id="3.40.50.880:FF:000009">
    <property type="entry name" value="Imidazole glycerol phosphate synthase subunit HisH"/>
    <property type="match status" value="1"/>
</dbReference>
<dbReference type="PANTHER" id="PTHR42701:SF1">
    <property type="entry name" value="IMIDAZOLE GLYCEROL PHOSPHATE SYNTHASE SUBUNIT HISH"/>
    <property type="match status" value="1"/>
</dbReference>
<evidence type="ECO:0000256" key="11">
    <source>
        <dbReference type="ARBA" id="ARBA00049534"/>
    </source>
</evidence>
<dbReference type="UniPathway" id="UPA00031">
    <property type="reaction ID" value="UER00010"/>
</dbReference>
<evidence type="ECO:0000256" key="9">
    <source>
        <dbReference type="ARBA" id="ARBA00023239"/>
    </source>
</evidence>
<dbReference type="GO" id="GO:0016829">
    <property type="term" value="F:lyase activity"/>
    <property type="evidence" value="ECO:0007669"/>
    <property type="project" value="UniProtKB-KW"/>
</dbReference>
<evidence type="ECO:0000256" key="1">
    <source>
        <dbReference type="ARBA" id="ARBA00004496"/>
    </source>
</evidence>